<reference evidence="1 2" key="1">
    <citation type="submission" date="2017-08" db="EMBL/GenBank/DDBJ databases">
        <title>Draft Genome Sequence of the Marine Bacterium Oceanimonas baumannii ATCC 700832.</title>
        <authorList>
            <person name="Mcclelland W.D."/>
            <person name="Brennan M.A."/>
            <person name="Trachtenberg A.M."/>
            <person name="Maclea K.S."/>
        </authorList>
    </citation>
    <scope>NUCLEOTIDE SEQUENCE [LARGE SCALE GENOMIC DNA]</scope>
    <source>
        <strain evidence="1 2">ATCC 700832</strain>
    </source>
</reference>
<dbReference type="EMBL" id="NQJF01000009">
    <property type="protein sequence ID" value="OYD23532.1"/>
    <property type="molecule type" value="Genomic_DNA"/>
</dbReference>
<organism evidence="1 2">
    <name type="scientific">Oceanimonas baumannii</name>
    <dbReference type="NCBI Taxonomy" id="129578"/>
    <lineage>
        <taxon>Bacteria</taxon>
        <taxon>Pseudomonadati</taxon>
        <taxon>Pseudomonadota</taxon>
        <taxon>Gammaproteobacteria</taxon>
        <taxon>Aeromonadales</taxon>
        <taxon>Aeromonadaceae</taxon>
        <taxon>Oceanimonas</taxon>
    </lineage>
</organism>
<proteinExistence type="predicted"/>
<sequence length="61" mass="6814">MDNSLVTRFSMSSEYSFCQSVAPKAHKTHAGGAMKHDPSDLIRLSDNRYGRCKVVFDAGYE</sequence>
<dbReference type="Proteomes" id="UP000243640">
    <property type="component" value="Unassembled WGS sequence"/>
</dbReference>
<evidence type="ECO:0000313" key="1">
    <source>
        <dbReference type="EMBL" id="OYD23532.1"/>
    </source>
</evidence>
<name>A0A235CG46_9GAMM</name>
<dbReference type="AlphaFoldDB" id="A0A235CG46"/>
<gene>
    <name evidence="1" type="ORF">B6S09_11330</name>
</gene>
<evidence type="ECO:0000313" key="2">
    <source>
        <dbReference type="Proteomes" id="UP000243640"/>
    </source>
</evidence>
<accession>A0A235CG46</accession>
<comment type="caution">
    <text evidence="1">The sequence shown here is derived from an EMBL/GenBank/DDBJ whole genome shotgun (WGS) entry which is preliminary data.</text>
</comment>
<protein>
    <submittedName>
        <fullName evidence="1">Uncharacterized protein</fullName>
    </submittedName>
</protein>